<dbReference type="InterPro" id="IPR004358">
    <property type="entry name" value="Sig_transdc_His_kin-like_C"/>
</dbReference>
<feature type="transmembrane region" description="Helical" evidence="4">
    <location>
        <begin position="69"/>
        <end position="86"/>
    </location>
</feature>
<dbReference type="Gene3D" id="3.30.565.10">
    <property type="entry name" value="Histidine kinase-like ATPase, C-terminal domain"/>
    <property type="match status" value="1"/>
</dbReference>
<dbReference type="SUPFAM" id="SSF47384">
    <property type="entry name" value="Homodimeric domain of signal transducing histidine kinase"/>
    <property type="match status" value="1"/>
</dbReference>
<evidence type="ECO:0000256" key="2">
    <source>
        <dbReference type="ARBA" id="ARBA00012438"/>
    </source>
</evidence>
<feature type="transmembrane region" description="Helical" evidence="4">
    <location>
        <begin position="95"/>
        <end position="115"/>
    </location>
</feature>
<dbReference type="AlphaFoldDB" id="A0A6I4YIP7"/>
<dbReference type="PANTHER" id="PTHR43547">
    <property type="entry name" value="TWO-COMPONENT HISTIDINE KINASE"/>
    <property type="match status" value="1"/>
</dbReference>
<feature type="domain" description="Histidine kinase" evidence="5">
    <location>
        <begin position="272"/>
        <end position="487"/>
    </location>
</feature>
<comment type="caution">
    <text evidence="6">The sequence shown here is derived from an EMBL/GenBank/DDBJ whole genome shotgun (WGS) entry which is preliminary data.</text>
</comment>
<dbReference type="SUPFAM" id="SSF55874">
    <property type="entry name" value="ATPase domain of HSP90 chaperone/DNA topoisomerase II/histidine kinase"/>
    <property type="match status" value="1"/>
</dbReference>
<evidence type="ECO:0000313" key="7">
    <source>
        <dbReference type="Proteomes" id="UP000430519"/>
    </source>
</evidence>
<dbReference type="InterPro" id="IPR036890">
    <property type="entry name" value="HATPase_C_sf"/>
</dbReference>
<keyword evidence="4" id="KW-0812">Transmembrane</keyword>
<dbReference type="PROSITE" id="PS50109">
    <property type="entry name" value="HIS_KIN"/>
    <property type="match status" value="1"/>
</dbReference>
<dbReference type="InterPro" id="IPR003661">
    <property type="entry name" value="HisK_dim/P_dom"/>
</dbReference>
<protein>
    <recommendedName>
        <fullName evidence="2">histidine kinase</fullName>
        <ecNumber evidence="2">2.7.13.3</ecNumber>
    </recommendedName>
</protein>
<dbReference type="InterPro" id="IPR005467">
    <property type="entry name" value="His_kinase_dom"/>
</dbReference>
<dbReference type="Proteomes" id="UP000430519">
    <property type="component" value="Unassembled WGS sequence"/>
</dbReference>
<dbReference type="SMART" id="SM00388">
    <property type="entry name" value="HisKA"/>
    <property type="match status" value="1"/>
</dbReference>
<dbReference type="InterPro" id="IPR003594">
    <property type="entry name" value="HATPase_dom"/>
</dbReference>
<keyword evidence="3" id="KW-0597">Phosphoprotein</keyword>
<dbReference type="EMBL" id="WVHK01000023">
    <property type="protein sequence ID" value="MXV19614.1"/>
    <property type="molecule type" value="Genomic_DNA"/>
</dbReference>
<proteinExistence type="predicted"/>
<dbReference type="Gene3D" id="1.10.287.130">
    <property type="match status" value="1"/>
</dbReference>
<dbReference type="GO" id="GO:0000155">
    <property type="term" value="F:phosphorelay sensor kinase activity"/>
    <property type="evidence" value="ECO:0007669"/>
    <property type="project" value="InterPro"/>
</dbReference>
<reference evidence="6 7" key="1">
    <citation type="submission" date="2019-11" db="EMBL/GenBank/DDBJ databases">
        <title>Genome sequence of Deinococcus xianganensis Y35, AI-2 producing algicidal bacterium, isolated from lake water.</title>
        <authorList>
            <person name="Li Y."/>
        </authorList>
    </citation>
    <scope>NUCLEOTIDE SEQUENCE [LARGE SCALE GENOMIC DNA]</scope>
    <source>
        <strain evidence="6 7">Y35</strain>
    </source>
</reference>
<evidence type="ECO:0000259" key="5">
    <source>
        <dbReference type="PROSITE" id="PS50109"/>
    </source>
</evidence>
<name>A0A6I4YIP7_9DEIO</name>
<keyword evidence="6" id="KW-0808">Transferase</keyword>
<dbReference type="CDD" id="cd00082">
    <property type="entry name" value="HisKA"/>
    <property type="match status" value="1"/>
</dbReference>
<keyword evidence="6" id="KW-0418">Kinase</keyword>
<dbReference type="EC" id="2.7.13.3" evidence="2"/>
<evidence type="ECO:0000256" key="3">
    <source>
        <dbReference type="ARBA" id="ARBA00022553"/>
    </source>
</evidence>
<keyword evidence="7" id="KW-1185">Reference proteome</keyword>
<keyword evidence="4" id="KW-1133">Transmembrane helix</keyword>
<feature type="transmembrane region" description="Helical" evidence="4">
    <location>
        <begin position="23"/>
        <end position="41"/>
    </location>
</feature>
<dbReference type="SMART" id="SM00387">
    <property type="entry name" value="HATPase_c"/>
    <property type="match status" value="1"/>
</dbReference>
<evidence type="ECO:0000313" key="6">
    <source>
        <dbReference type="EMBL" id="MXV19614.1"/>
    </source>
</evidence>
<dbReference type="RefSeq" id="WP_160978425.1">
    <property type="nucleotide sequence ID" value="NZ_WVHK01000023.1"/>
</dbReference>
<keyword evidence="4" id="KW-0472">Membrane</keyword>
<dbReference type="PANTHER" id="PTHR43547:SF2">
    <property type="entry name" value="HYBRID SIGNAL TRANSDUCTION HISTIDINE KINASE C"/>
    <property type="match status" value="1"/>
</dbReference>
<comment type="catalytic activity">
    <reaction evidence="1">
        <text>ATP + protein L-histidine = ADP + protein N-phospho-L-histidine.</text>
        <dbReference type="EC" id="2.7.13.3"/>
    </reaction>
</comment>
<gene>
    <name evidence="6" type="ORF">GLX28_08205</name>
</gene>
<dbReference type="InterPro" id="IPR036097">
    <property type="entry name" value="HisK_dim/P_sf"/>
</dbReference>
<dbReference type="Pfam" id="PF02518">
    <property type="entry name" value="HATPase_c"/>
    <property type="match status" value="1"/>
</dbReference>
<sequence>MNARVTSNADVVRQWEQPAAAPVWRAGLITTAALLLADLLLPDHPLSAALPVLLALTAIAGSARLSGQMTALATIGSVLVGAADVMRSPDPTGTLTLRLGLSLLILVTGTAVTWWTRRAPPQTPPPVLLPDRLRAAATPAERATQTLAYLAGARAVDTHRVDDVQAWLARLDLIEERPPRRSRLEALRLPARRLPLPEPATPGGVWRTAQGDAVLTLSVPGQGHLLIHLTRPSAPTHFIADAAQILQMQLERATLFEQVQVQRELLRDLVYAFSHDLRTPITANILHAEAALGGVYGPLSDALAQTLRHAQEANRDLLTVSDQLMLLAEYESGDPTGEPSVLVNLESVVRRVVADVQIRAAQRQVSFELNLSACHVLGHAYDLRRATQNLLENAVKFSPEGHFVRVTIHGAGGWAHVEVMDQGPGVPEDRRAQLFQRYRTSTRGSGTGFGLYLTRRIAERYGGTVTYGRDATDLPWSTFALHLPLANQH</sequence>
<evidence type="ECO:0000256" key="1">
    <source>
        <dbReference type="ARBA" id="ARBA00000085"/>
    </source>
</evidence>
<evidence type="ECO:0000256" key="4">
    <source>
        <dbReference type="SAM" id="Phobius"/>
    </source>
</evidence>
<dbReference type="Pfam" id="PF00512">
    <property type="entry name" value="HisKA"/>
    <property type="match status" value="1"/>
</dbReference>
<organism evidence="6 7">
    <name type="scientific">Deinococcus xianganensis</name>
    <dbReference type="NCBI Taxonomy" id="1507289"/>
    <lineage>
        <taxon>Bacteria</taxon>
        <taxon>Thermotogati</taxon>
        <taxon>Deinococcota</taxon>
        <taxon>Deinococci</taxon>
        <taxon>Deinococcales</taxon>
        <taxon>Deinococcaceae</taxon>
        <taxon>Deinococcus</taxon>
    </lineage>
</organism>
<dbReference type="PRINTS" id="PR00344">
    <property type="entry name" value="BCTRLSENSOR"/>
</dbReference>
<accession>A0A6I4YIP7</accession>